<sequence>MKLENNLKALITKIGQTPEHTIYGNVTWSKAKQELHITSVKNISLHIQNSTMH</sequence>
<dbReference type="EnsemblMetazoa" id="Aqu2.1.35381_001">
    <property type="protein sequence ID" value="Aqu2.1.35381_001"/>
    <property type="gene ID" value="Aqu2.1.35381"/>
</dbReference>
<dbReference type="AlphaFoldDB" id="A0A1X7V5X4"/>
<reference evidence="1" key="1">
    <citation type="submission" date="2017-05" db="UniProtKB">
        <authorList>
            <consortium name="EnsemblMetazoa"/>
        </authorList>
    </citation>
    <scope>IDENTIFICATION</scope>
</reference>
<dbReference type="InParanoid" id="A0A1X7V5X4"/>
<protein>
    <submittedName>
        <fullName evidence="1">Uncharacterized protein</fullName>
    </submittedName>
</protein>
<organism evidence="1">
    <name type="scientific">Amphimedon queenslandica</name>
    <name type="common">Sponge</name>
    <dbReference type="NCBI Taxonomy" id="400682"/>
    <lineage>
        <taxon>Eukaryota</taxon>
        <taxon>Metazoa</taxon>
        <taxon>Porifera</taxon>
        <taxon>Demospongiae</taxon>
        <taxon>Heteroscleromorpha</taxon>
        <taxon>Haplosclerida</taxon>
        <taxon>Niphatidae</taxon>
        <taxon>Amphimedon</taxon>
    </lineage>
</organism>
<evidence type="ECO:0000313" key="1">
    <source>
        <dbReference type="EnsemblMetazoa" id="Aqu2.1.35381_001"/>
    </source>
</evidence>
<name>A0A1X7V5X4_AMPQE</name>
<proteinExistence type="predicted"/>
<accession>A0A1X7V5X4</accession>